<evidence type="ECO:0000313" key="4">
    <source>
        <dbReference type="Proteomes" id="UP001291306"/>
    </source>
</evidence>
<dbReference type="InterPro" id="IPR008979">
    <property type="entry name" value="Galactose-bd-like_sf"/>
</dbReference>
<feature type="domain" description="CBM6" evidence="2">
    <location>
        <begin position="1"/>
        <end position="104"/>
    </location>
</feature>
<dbReference type="InterPro" id="IPR005084">
    <property type="entry name" value="CBM6"/>
</dbReference>
<evidence type="ECO:0000259" key="2">
    <source>
        <dbReference type="PROSITE" id="PS51175"/>
    </source>
</evidence>
<dbReference type="SMART" id="SM00606">
    <property type="entry name" value="CBD_IV"/>
    <property type="match status" value="1"/>
</dbReference>
<dbReference type="Proteomes" id="UP001291306">
    <property type="component" value="Unassembled WGS sequence"/>
</dbReference>
<proteinExistence type="predicted"/>
<dbReference type="Gene3D" id="2.60.120.260">
    <property type="entry name" value="Galactose-binding domain-like"/>
    <property type="match status" value="1"/>
</dbReference>
<dbReference type="InterPro" id="IPR006584">
    <property type="entry name" value="Cellulose-bd_IV"/>
</dbReference>
<keyword evidence="1" id="KW-0732">Signal</keyword>
<evidence type="ECO:0000313" key="3">
    <source>
        <dbReference type="EMBL" id="MDZ5001071.1"/>
    </source>
</evidence>
<dbReference type="SUPFAM" id="SSF49785">
    <property type="entry name" value="Galactose-binding domain-like"/>
    <property type="match status" value="1"/>
</dbReference>
<dbReference type="GO" id="GO:0030246">
    <property type="term" value="F:carbohydrate binding"/>
    <property type="evidence" value="ECO:0007669"/>
    <property type="project" value="InterPro"/>
</dbReference>
<feature type="non-terminal residue" evidence="3">
    <location>
        <position position="1"/>
    </location>
</feature>
<dbReference type="CDD" id="cd04084">
    <property type="entry name" value="CBM6_xylanase-like"/>
    <property type="match status" value="1"/>
</dbReference>
<dbReference type="RefSeq" id="WP_322459230.1">
    <property type="nucleotide sequence ID" value="NZ_WNVC01000988.1"/>
</dbReference>
<gene>
    <name evidence="3" type="ORF">GNF79_18805</name>
</gene>
<name>A0AAW9IKB8_CLOPF</name>
<protein>
    <submittedName>
        <fullName evidence="3">Carbohydrate-binding protein</fullName>
    </submittedName>
</protein>
<dbReference type="Pfam" id="PF03422">
    <property type="entry name" value="CBM_6"/>
    <property type="match status" value="1"/>
</dbReference>
<dbReference type="PROSITE" id="PS51175">
    <property type="entry name" value="CBM6"/>
    <property type="match status" value="1"/>
</dbReference>
<organism evidence="3 4">
    <name type="scientific">Clostridium perfringens</name>
    <dbReference type="NCBI Taxonomy" id="1502"/>
    <lineage>
        <taxon>Bacteria</taxon>
        <taxon>Bacillati</taxon>
        <taxon>Bacillota</taxon>
        <taxon>Clostridia</taxon>
        <taxon>Eubacteriales</taxon>
        <taxon>Clostridiaceae</taxon>
        <taxon>Clostridium</taxon>
    </lineage>
</organism>
<dbReference type="AlphaFoldDB" id="A0AAW9IKB8"/>
<reference evidence="3" key="1">
    <citation type="submission" date="2019-11" db="EMBL/GenBank/DDBJ databases">
        <title>Characterization of Clostridium perfringens isolates from swine manure treated agricultural soils.</title>
        <authorList>
            <person name="Wushke S.T."/>
        </authorList>
    </citation>
    <scope>NUCLEOTIDE SEQUENCE</scope>
    <source>
        <strain evidence="3">X26</strain>
    </source>
</reference>
<sequence length="153" mass="17242">YDGAWIQYNNVNFDNLDAKKINVRYSTRVDACALDARIEVREGNKDGELLGTVNMPLTTGWTDYQVVSAELNKTLTGVHNLCFVLRGTTDSRPYIANIDYMEFEKAAVRHIEAENKNDWSNGELKIENSKDSSGKELTNVGGTRDNSWLLYNG</sequence>
<comment type="caution">
    <text evidence="3">The sequence shown here is derived from an EMBL/GenBank/DDBJ whole genome shotgun (WGS) entry which is preliminary data.</text>
</comment>
<accession>A0AAW9IKB8</accession>
<feature type="non-terminal residue" evidence="3">
    <location>
        <position position="153"/>
    </location>
</feature>
<dbReference type="EMBL" id="WNVC01000988">
    <property type="protein sequence ID" value="MDZ5001071.1"/>
    <property type="molecule type" value="Genomic_DNA"/>
</dbReference>
<evidence type="ECO:0000256" key="1">
    <source>
        <dbReference type="ARBA" id="ARBA00022729"/>
    </source>
</evidence>